<evidence type="ECO:0000313" key="2">
    <source>
        <dbReference type="EMBL" id="CAF4898583.1"/>
    </source>
</evidence>
<gene>
    <name evidence="2" type="ORF">PMACD_LOCUS11088</name>
</gene>
<feature type="transmembrane region" description="Helical" evidence="1">
    <location>
        <begin position="31"/>
        <end position="51"/>
    </location>
</feature>
<sequence length="86" mass="9723">MHIGAVRVSEKALLINIQEDRVLGIARCWNIIYGIAVSHAIMSVVIYFPWISKVEFDAKRQSRTSAFSYAVWDSESFSLWNGGMKG</sequence>
<name>A0A821V0B8_9NEOP</name>
<reference evidence="2" key="1">
    <citation type="submission" date="2021-02" db="EMBL/GenBank/DDBJ databases">
        <authorList>
            <person name="Steward A R."/>
        </authorList>
    </citation>
    <scope>NUCLEOTIDE SEQUENCE</scope>
</reference>
<dbReference type="EMBL" id="CAJOBZ010000035">
    <property type="protein sequence ID" value="CAF4898583.1"/>
    <property type="molecule type" value="Genomic_DNA"/>
</dbReference>
<accession>A0A821V0B8</accession>
<evidence type="ECO:0000313" key="3">
    <source>
        <dbReference type="Proteomes" id="UP000663880"/>
    </source>
</evidence>
<protein>
    <submittedName>
        <fullName evidence="2">Uncharacterized protein</fullName>
    </submittedName>
</protein>
<evidence type="ECO:0000256" key="1">
    <source>
        <dbReference type="SAM" id="Phobius"/>
    </source>
</evidence>
<dbReference type="AlphaFoldDB" id="A0A821V0B8"/>
<dbReference type="Proteomes" id="UP000663880">
    <property type="component" value="Unassembled WGS sequence"/>
</dbReference>
<keyword evidence="1" id="KW-0812">Transmembrane</keyword>
<comment type="caution">
    <text evidence="2">The sequence shown here is derived from an EMBL/GenBank/DDBJ whole genome shotgun (WGS) entry which is preliminary data.</text>
</comment>
<keyword evidence="1" id="KW-0472">Membrane</keyword>
<organism evidence="2 3">
    <name type="scientific">Pieris macdunnoughi</name>
    <dbReference type="NCBI Taxonomy" id="345717"/>
    <lineage>
        <taxon>Eukaryota</taxon>
        <taxon>Metazoa</taxon>
        <taxon>Ecdysozoa</taxon>
        <taxon>Arthropoda</taxon>
        <taxon>Hexapoda</taxon>
        <taxon>Insecta</taxon>
        <taxon>Pterygota</taxon>
        <taxon>Neoptera</taxon>
        <taxon>Endopterygota</taxon>
        <taxon>Lepidoptera</taxon>
        <taxon>Glossata</taxon>
        <taxon>Ditrysia</taxon>
        <taxon>Papilionoidea</taxon>
        <taxon>Pieridae</taxon>
        <taxon>Pierinae</taxon>
        <taxon>Pieris</taxon>
    </lineage>
</organism>
<proteinExistence type="predicted"/>
<keyword evidence="1" id="KW-1133">Transmembrane helix</keyword>
<keyword evidence="3" id="KW-1185">Reference proteome</keyword>
<dbReference type="OrthoDB" id="7434044at2759"/>